<dbReference type="Gene3D" id="2.10.25.10">
    <property type="entry name" value="Laminin"/>
    <property type="match status" value="1"/>
</dbReference>
<dbReference type="SMART" id="SM00181">
    <property type="entry name" value="EGF"/>
    <property type="match status" value="2"/>
</dbReference>
<dbReference type="AlphaFoldDB" id="A0A0K1PH05"/>
<feature type="chain" id="PRO_5005466031" description="EGF-like domain-containing protein" evidence="3">
    <location>
        <begin position="23"/>
        <end position="700"/>
    </location>
</feature>
<gene>
    <name evidence="5" type="ORF">AKJ08_3088</name>
</gene>
<dbReference type="PROSITE" id="PS51257">
    <property type="entry name" value="PROKAR_LIPOPROTEIN"/>
    <property type="match status" value="1"/>
</dbReference>
<evidence type="ECO:0000256" key="2">
    <source>
        <dbReference type="ARBA" id="ARBA00023157"/>
    </source>
</evidence>
<evidence type="ECO:0000313" key="6">
    <source>
        <dbReference type="Proteomes" id="UP000055590"/>
    </source>
</evidence>
<keyword evidence="6" id="KW-1185">Reference proteome</keyword>
<evidence type="ECO:0000256" key="3">
    <source>
        <dbReference type="SAM" id="SignalP"/>
    </source>
</evidence>
<accession>A0A0K1PH05</accession>
<dbReference type="SUPFAM" id="SSF57184">
    <property type="entry name" value="Growth factor receptor domain"/>
    <property type="match status" value="1"/>
</dbReference>
<dbReference type="InterPro" id="IPR000742">
    <property type="entry name" value="EGF"/>
</dbReference>
<protein>
    <recommendedName>
        <fullName evidence="4">EGF-like domain-containing protein</fullName>
    </recommendedName>
</protein>
<feature type="signal peptide" evidence="3">
    <location>
        <begin position="1"/>
        <end position="22"/>
    </location>
</feature>
<dbReference type="Gene3D" id="2.60.120.200">
    <property type="match status" value="1"/>
</dbReference>
<reference evidence="5 6" key="1">
    <citation type="submission" date="2015-08" db="EMBL/GenBank/DDBJ databases">
        <authorList>
            <person name="Babu N.S."/>
            <person name="Beckwith C.J."/>
            <person name="Beseler K.G."/>
            <person name="Brison A."/>
            <person name="Carone J.V."/>
            <person name="Caskin T.P."/>
            <person name="Diamond M."/>
            <person name="Durham M.E."/>
            <person name="Foxe J.M."/>
            <person name="Go M."/>
            <person name="Henderson B.A."/>
            <person name="Jones I.B."/>
            <person name="McGettigan J.A."/>
            <person name="Micheletti S.J."/>
            <person name="Nasrallah M.E."/>
            <person name="Ortiz D."/>
            <person name="Piller C.R."/>
            <person name="Privatt S.R."/>
            <person name="Schneider S.L."/>
            <person name="Sharp S."/>
            <person name="Smith T.C."/>
            <person name="Stanton J.D."/>
            <person name="Ullery H.E."/>
            <person name="Wilson R.J."/>
            <person name="Serrano M.G."/>
            <person name="Buck G."/>
            <person name="Lee V."/>
            <person name="Wang Y."/>
            <person name="Carvalho R."/>
            <person name="Voegtly L."/>
            <person name="Shi R."/>
            <person name="Duckworth R."/>
            <person name="Johnson A."/>
            <person name="Loviza R."/>
            <person name="Walstead R."/>
            <person name="Shah Z."/>
            <person name="Kiflezghi M."/>
            <person name="Wade K."/>
            <person name="Ball S.L."/>
            <person name="Bradley K.W."/>
            <person name="Asai D.J."/>
            <person name="Bowman C.A."/>
            <person name="Russell D.A."/>
            <person name="Pope W.H."/>
            <person name="Jacobs-Sera D."/>
            <person name="Hendrix R.W."/>
            <person name="Hatfull G.F."/>
        </authorList>
    </citation>
    <scope>NUCLEOTIDE SEQUENCE [LARGE SCALE GENOMIC DNA]</scope>
    <source>
        <strain evidence="5 6">DSM 27710</strain>
    </source>
</reference>
<dbReference type="PATRIC" id="fig|1391653.3.peg.3223"/>
<feature type="domain" description="EGF-like" evidence="4">
    <location>
        <begin position="376"/>
        <end position="414"/>
    </location>
</feature>
<keyword evidence="2" id="KW-1015">Disulfide bond</keyword>
<keyword evidence="1" id="KW-0245">EGF-like domain</keyword>
<name>A0A0K1PH05_9BACT</name>
<dbReference type="STRING" id="1391653.AKJ08_3088"/>
<dbReference type="RefSeq" id="WP_050726835.1">
    <property type="nucleotide sequence ID" value="NZ_CP012332.1"/>
</dbReference>
<organism evidence="5 6">
    <name type="scientific">Vulgatibacter incomptus</name>
    <dbReference type="NCBI Taxonomy" id="1391653"/>
    <lineage>
        <taxon>Bacteria</taxon>
        <taxon>Pseudomonadati</taxon>
        <taxon>Myxococcota</taxon>
        <taxon>Myxococcia</taxon>
        <taxon>Myxococcales</taxon>
        <taxon>Cystobacterineae</taxon>
        <taxon>Vulgatibacteraceae</taxon>
        <taxon>Vulgatibacter</taxon>
    </lineage>
</organism>
<evidence type="ECO:0000259" key="4">
    <source>
        <dbReference type="PROSITE" id="PS50026"/>
    </source>
</evidence>
<evidence type="ECO:0000256" key="1">
    <source>
        <dbReference type="ARBA" id="ARBA00022536"/>
    </source>
</evidence>
<dbReference type="Proteomes" id="UP000055590">
    <property type="component" value="Chromosome"/>
</dbReference>
<dbReference type="OrthoDB" id="5514547at2"/>
<dbReference type="InterPro" id="IPR024731">
    <property type="entry name" value="NELL2-like_EGF"/>
</dbReference>
<sequence>MHVHLRIAVPLWLLALSTTGFLGCGSADDTSHQGGSGGESGTCSVGEIRCAGQIPLTCNAEGAWVAGEACEFACVEGDCTGECVAGSERCDGLVPQRCNAEGAWVTGEACQFACSGGACAGGCAAGSERCDGLVPQRCDSEGAWVAGEACEYACSAGACIGACVPGSTQCDGLIPETCNAEGVWVAGDACEYACSAGACIGACVPGSTQCDGLIPETCNAEGAWVAGDACEFVCTEGGCTGECVPGTGRCEDLIPETCSAEGAWVAGDACEFVCAEGDCAGECVPGTGRCEDQIPETCSAEGAWVAGDACEFLCTAGICTGECAPGDQRCRDASTVETCDATGSWAATTCPYSCSARLNQCACDPGYVGDGFACTPIDFCNALNGGCSPQATCSQVGATPTCSCNPGFYGDGFSCTVPVTLIDEGFDDISQLPARGWSFENLSAPPGIVSWFQGNNVSNGGPFDAFDGNANGYIGVNFNSTAGSGTISNWLVSEPVNFGGQAALSFYTRAADGPTRYADRIEVRACPQLPCALPEDSGSVGDYSILLGAVNPTLVSNGYPSAWTRFEYTNAAGIPWSGSGRFAIRYFVTNGGPTGANSDYIGIDRLVMSAGAPAYAVGGVVSGLNAGTVVLWLNGSELLTVTGDGAFSFSHRLDSGTPWSVRVHQQPPGHFCTITTYAGTIAAADEGSVHVACVPESPVR</sequence>
<dbReference type="NCBIfam" id="NF038128">
    <property type="entry name" value="choice_anch_J"/>
    <property type="match status" value="1"/>
</dbReference>
<dbReference type="Pfam" id="PF12947">
    <property type="entry name" value="EGF_3"/>
    <property type="match status" value="1"/>
</dbReference>
<proteinExistence type="predicted"/>
<dbReference type="InterPro" id="IPR009030">
    <property type="entry name" value="Growth_fac_rcpt_cys_sf"/>
</dbReference>
<dbReference type="KEGG" id="vin:AKJ08_3088"/>
<keyword evidence="3" id="KW-0732">Signal</keyword>
<dbReference type="EMBL" id="CP012332">
    <property type="protein sequence ID" value="AKU92701.1"/>
    <property type="molecule type" value="Genomic_DNA"/>
</dbReference>
<evidence type="ECO:0000313" key="5">
    <source>
        <dbReference type="EMBL" id="AKU92701.1"/>
    </source>
</evidence>
<dbReference type="PROSITE" id="PS50026">
    <property type="entry name" value="EGF_3"/>
    <property type="match status" value="1"/>
</dbReference>